<comment type="caution">
    <text evidence="13">The sequence shown here is derived from an EMBL/GenBank/DDBJ whole genome shotgun (WGS) entry which is preliminary data.</text>
</comment>
<dbReference type="SUPFAM" id="SSF56112">
    <property type="entry name" value="Protein kinase-like (PK-like)"/>
    <property type="match status" value="1"/>
</dbReference>
<feature type="compositionally biased region" description="Low complexity" evidence="11">
    <location>
        <begin position="522"/>
        <end position="537"/>
    </location>
</feature>
<dbReference type="Pfam" id="PF00069">
    <property type="entry name" value="Pkinase"/>
    <property type="match status" value="1"/>
</dbReference>
<reference evidence="13" key="1">
    <citation type="submission" date="2021-02" db="EMBL/GenBank/DDBJ databases">
        <authorList>
            <person name="Dougan E. K."/>
            <person name="Rhodes N."/>
            <person name="Thang M."/>
            <person name="Chan C."/>
        </authorList>
    </citation>
    <scope>NUCLEOTIDE SEQUENCE</scope>
</reference>
<dbReference type="AlphaFoldDB" id="A0A813K4A2"/>
<feature type="region of interest" description="Disordered" evidence="11">
    <location>
        <begin position="388"/>
        <end position="436"/>
    </location>
</feature>
<evidence type="ECO:0000256" key="10">
    <source>
        <dbReference type="PROSITE-ProRule" id="PRU10141"/>
    </source>
</evidence>
<protein>
    <recommendedName>
        <fullName evidence="2">non-specific serine/threonine protein kinase</fullName>
        <ecNumber evidence="2">2.7.11.1</ecNumber>
    </recommendedName>
</protein>
<dbReference type="GO" id="GO:0005524">
    <property type="term" value="F:ATP binding"/>
    <property type="evidence" value="ECO:0007669"/>
    <property type="project" value="UniProtKB-UniRule"/>
</dbReference>
<dbReference type="SMART" id="SM00220">
    <property type="entry name" value="S_TKc"/>
    <property type="match status" value="1"/>
</dbReference>
<evidence type="ECO:0000256" key="9">
    <source>
        <dbReference type="ARBA" id="ARBA00048679"/>
    </source>
</evidence>
<dbReference type="Proteomes" id="UP000626109">
    <property type="component" value="Unassembled WGS sequence"/>
</dbReference>
<dbReference type="InterPro" id="IPR051131">
    <property type="entry name" value="NEK_Ser/Thr_kinase_NIMA"/>
</dbReference>
<gene>
    <name evidence="13" type="ORF">PGLA2088_LOCUS27765</name>
</gene>
<dbReference type="PROSITE" id="PS50011">
    <property type="entry name" value="PROTEIN_KINASE_DOM"/>
    <property type="match status" value="1"/>
</dbReference>
<comment type="subunit">
    <text evidence="1">Monomer.</text>
</comment>
<evidence type="ECO:0000256" key="7">
    <source>
        <dbReference type="ARBA" id="ARBA00022840"/>
    </source>
</evidence>
<dbReference type="InterPro" id="IPR017441">
    <property type="entry name" value="Protein_kinase_ATP_BS"/>
</dbReference>
<dbReference type="GO" id="GO:0004674">
    <property type="term" value="F:protein serine/threonine kinase activity"/>
    <property type="evidence" value="ECO:0007669"/>
    <property type="project" value="UniProtKB-KW"/>
</dbReference>
<organism evidence="13 14">
    <name type="scientific">Polarella glacialis</name>
    <name type="common">Dinoflagellate</name>
    <dbReference type="NCBI Taxonomy" id="89957"/>
    <lineage>
        <taxon>Eukaryota</taxon>
        <taxon>Sar</taxon>
        <taxon>Alveolata</taxon>
        <taxon>Dinophyceae</taxon>
        <taxon>Suessiales</taxon>
        <taxon>Suessiaceae</taxon>
        <taxon>Polarella</taxon>
    </lineage>
</organism>
<dbReference type="InterPro" id="IPR000719">
    <property type="entry name" value="Prot_kinase_dom"/>
</dbReference>
<dbReference type="EC" id="2.7.11.1" evidence="2"/>
<dbReference type="InterPro" id="IPR011009">
    <property type="entry name" value="Kinase-like_dom_sf"/>
</dbReference>
<evidence type="ECO:0000256" key="2">
    <source>
        <dbReference type="ARBA" id="ARBA00012513"/>
    </source>
</evidence>
<evidence type="ECO:0000256" key="1">
    <source>
        <dbReference type="ARBA" id="ARBA00011245"/>
    </source>
</evidence>
<proteinExistence type="predicted"/>
<dbReference type="PROSITE" id="PS00108">
    <property type="entry name" value="PROTEIN_KINASE_ST"/>
    <property type="match status" value="1"/>
</dbReference>
<feature type="region of interest" description="Disordered" evidence="11">
    <location>
        <begin position="704"/>
        <end position="730"/>
    </location>
</feature>
<dbReference type="Gene3D" id="3.30.200.20">
    <property type="entry name" value="Phosphorylase Kinase, domain 1"/>
    <property type="match status" value="1"/>
</dbReference>
<evidence type="ECO:0000256" key="5">
    <source>
        <dbReference type="ARBA" id="ARBA00022741"/>
    </source>
</evidence>
<dbReference type="Gene3D" id="1.10.510.10">
    <property type="entry name" value="Transferase(Phosphotransferase) domain 1"/>
    <property type="match status" value="1"/>
</dbReference>
<evidence type="ECO:0000313" key="13">
    <source>
        <dbReference type="EMBL" id="CAE8692181.1"/>
    </source>
</evidence>
<feature type="compositionally biased region" description="Polar residues" evidence="11">
    <location>
        <begin position="399"/>
        <end position="413"/>
    </location>
</feature>
<comment type="catalytic activity">
    <reaction evidence="8">
        <text>L-threonyl-[protein] + ATP = O-phospho-L-threonyl-[protein] + ADP + H(+)</text>
        <dbReference type="Rhea" id="RHEA:46608"/>
        <dbReference type="Rhea" id="RHEA-COMP:11060"/>
        <dbReference type="Rhea" id="RHEA-COMP:11605"/>
        <dbReference type="ChEBI" id="CHEBI:15378"/>
        <dbReference type="ChEBI" id="CHEBI:30013"/>
        <dbReference type="ChEBI" id="CHEBI:30616"/>
        <dbReference type="ChEBI" id="CHEBI:61977"/>
        <dbReference type="ChEBI" id="CHEBI:456216"/>
        <dbReference type="EC" id="2.7.11.1"/>
    </reaction>
</comment>
<feature type="binding site" evidence="10">
    <location>
        <position position="86"/>
    </location>
    <ligand>
        <name>ATP</name>
        <dbReference type="ChEBI" id="CHEBI:30616"/>
    </ligand>
</feature>
<dbReference type="PANTHER" id="PTHR44899:SF6">
    <property type="entry name" value="SERINE_THREONINE PROTEIN KINASE"/>
    <property type="match status" value="1"/>
</dbReference>
<feature type="region of interest" description="Disordered" evidence="11">
    <location>
        <begin position="638"/>
        <end position="689"/>
    </location>
</feature>
<keyword evidence="7 10" id="KW-0067">ATP-binding</keyword>
<feature type="region of interest" description="Disordered" evidence="11">
    <location>
        <begin position="474"/>
        <end position="547"/>
    </location>
</feature>
<evidence type="ECO:0000256" key="3">
    <source>
        <dbReference type="ARBA" id="ARBA00022527"/>
    </source>
</evidence>
<feature type="compositionally biased region" description="Basic and acidic residues" evidence="11">
    <location>
        <begin position="715"/>
        <end position="730"/>
    </location>
</feature>
<dbReference type="PANTHER" id="PTHR44899">
    <property type="entry name" value="CAMK FAMILY PROTEIN KINASE"/>
    <property type="match status" value="1"/>
</dbReference>
<keyword evidence="5 10" id="KW-0547">Nucleotide-binding</keyword>
<dbReference type="EMBL" id="CAJNNW010027591">
    <property type="protein sequence ID" value="CAE8692181.1"/>
    <property type="molecule type" value="Genomic_DNA"/>
</dbReference>
<evidence type="ECO:0000259" key="12">
    <source>
        <dbReference type="PROSITE" id="PS50011"/>
    </source>
</evidence>
<evidence type="ECO:0000256" key="11">
    <source>
        <dbReference type="SAM" id="MobiDB-lite"/>
    </source>
</evidence>
<comment type="catalytic activity">
    <reaction evidence="9">
        <text>L-seryl-[protein] + ATP = O-phospho-L-seryl-[protein] + ADP + H(+)</text>
        <dbReference type="Rhea" id="RHEA:17989"/>
        <dbReference type="Rhea" id="RHEA-COMP:9863"/>
        <dbReference type="Rhea" id="RHEA-COMP:11604"/>
        <dbReference type="ChEBI" id="CHEBI:15378"/>
        <dbReference type="ChEBI" id="CHEBI:29999"/>
        <dbReference type="ChEBI" id="CHEBI:30616"/>
        <dbReference type="ChEBI" id="CHEBI:83421"/>
        <dbReference type="ChEBI" id="CHEBI:456216"/>
        <dbReference type="EC" id="2.7.11.1"/>
    </reaction>
</comment>
<feature type="compositionally biased region" description="Polar residues" evidence="11">
    <location>
        <begin position="486"/>
        <end position="502"/>
    </location>
</feature>
<accession>A0A813K4A2</accession>
<keyword evidence="3" id="KW-0723">Serine/threonine-protein kinase</keyword>
<dbReference type="FunFam" id="1.10.510.10:FF:000571">
    <property type="entry name" value="Maternal embryonic leucine zipper kinase"/>
    <property type="match status" value="1"/>
</dbReference>
<dbReference type="InterPro" id="IPR008271">
    <property type="entry name" value="Ser/Thr_kinase_AS"/>
</dbReference>
<dbReference type="PROSITE" id="PS00107">
    <property type="entry name" value="PROTEIN_KINASE_ATP"/>
    <property type="match status" value="1"/>
</dbReference>
<feature type="domain" description="Protein kinase" evidence="12">
    <location>
        <begin position="58"/>
        <end position="313"/>
    </location>
</feature>
<keyword evidence="6" id="KW-0418">Kinase</keyword>
<evidence type="ECO:0000256" key="8">
    <source>
        <dbReference type="ARBA" id="ARBA00047899"/>
    </source>
</evidence>
<keyword evidence="4" id="KW-0808">Transferase</keyword>
<sequence>MSHASFLPQLIVVVGSSQQGRLVHCWTAFAVQQPKPVRFAYMDCAEEDLASVMLAHDLQLARQIGEGAFAKAFLVKTAAGAKAVCKVVDVTQASEKEAEDAAKEGRLLASMRHPFIVRYRDSFCAAGRLCIVMDFCEGGELAQRIQQARRSRARFPEEQLLRWFTQAMLALKYIHDKHILHRDLKPANFFLTKNGALKMGDFGIAKTMDCTMACAKTRIGTPYYLSPEVCQEKPYTWPADIWAMGCVLYEMSALQVPFDANSISALVQKICHGPAVVVPRCYSAFLQGLCEKMLDRDPNRRPSADEVLKHPEIQIVVRCMLEEIRIQPPAASGIHKKGDAVEFRSAAHRGWLPAFVIDTDPEGSILIDLKPNSWLPTDQQATKIRLQVGSGSDCGGKNRSLQEQPTGLSQQQGPEARPASISPAESQESRAGSHRRCLAAEVVPSTEVQLPPVSKLPGTEVQLPLVCKLPGQPLPRPAAAEPCEDSSLTLSEQPQGNGQRPSSRVAEPCEDRSLTLLLQPQGNGKRSSSRVRSGSGRNYPCTDAGSALPSKLSVLNDQLDQLMVQAFVVPLGLHRRTPSLVALDRRPSLSGEGAEGQVGANGSSAALRRNPSLLVPSRPFSYRPPSAEKQLQLNIAGRPSAIDGRAATPPTRPGTAEQGSDSFKVPDQGARQKASAACAPTSSPPRRRSYAALAACRDLVVGRVRPGQLTGPGGAKEHKSPPPHNRDHPKVAVAARRSALHLP</sequence>
<name>A0A813K4A2_POLGL</name>
<evidence type="ECO:0000313" key="14">
    <source>
        <dbReference type="Proteomes" id="UP000626109"/>
    </source>
</evidence>
<evidence type="ECO:0000256" key="6">
    <source>
        <dbReference type="ARBA" id="ARBA00022777"/>
    </source>
</evidence>
<evidence type="ECO:0000256" key="4">
    <source>
        <dbReference type="ARBA" id="ARBA00022679"/>
    </source>
</evidence>
<dbReference type="CDD" id="cd08215">
    <property type="entry name" value="STKc_Nek"/>
    <property type="match status" value="1"/>
</dbReference>